<name>A0A1I9G4Q4_BRUMA</name>
<protein>
    <submittedName>
        <fullName evidence="1">Bm13176</fullName>
    </submittedName>
</protein>
<gene>
    <name evidence="1" type="primary">Bm13176</name>
    <name evidence="1" type="ORF">BM_Bm13176</name>
</gene>
<reference evidence="1" key="2">
    <citation type="submission" date="2012-12" db="EMBL/GenBank/DDBJ databases">
        <authorList>
            <consortium name="WormBase Consortium"/>
            <person name="Ghedin E."/>
            <person name="Paulini M."/>
        </authorList>
    </citation>
    <scope>NUCLEOTIDE SEQUENCE</scope>
    <source>
        <strain evidence="1">FR3</strain>
    </source>
</reference>
<dbReference type="AlphaFoldDB" id="A0A1I9G4Q4"/>
<sequence>MNYRLLLCQVCSSFKVMFIRIIFAVRFTHIHLLLCKHRVNKLPLQKIYSSSVLPHQYACRKVIFSYQKDMLLCSRISKKFIL</sequence>
<accession>A0A1I9G4Q4</accession>
<proteinExistence type="predicted"/>
<evidence type="ECO:0000313" key="1">
    <source>
        <dbReference type="EMBL" id="CDQ00364.1"/>
    </source>
</evidence>
<dbReference type="EMBL" id="LN857014">
    <property type="protein sequence ID" value="CDQ00364.1"/>
    <property type="molecule type" value="Genomic_DNA"/>
</dbReference>
<organism evidence="1">
    <name type="scientific">Brugia malayi</name>
    <name type="common">Filarial nematode worm</name>
    <dbReference type="NCBI Taxonomy" id="6279"/>
    <lineage>
        <taxon>Eukaryota</taxon>
        <taxon>Metazoa</taxon>
        <taxon>Ecdysozoa</taxon>
        <taxon>Nematoda</taxon>
        <taxon>Chromadorea</taxon>
        <taxon>Rhabditida</taxon>
        <taxon>Spirurina</taxon>
        <taxon>Spiruromorpha</taxon>
        <taxon>Filarioidea</taxon>
        <taxon>Onchocercidae</taxon>
        <taxon>Brugia</taxon>
    </lineage>
</organism>
<reference evidence="1" key="1">
    <citation type="journal article" date="2007" name="Science">
        <title>Draft genome of the filarial nematode parasite Brugia malayi.</title>
        <authorList>
            <person name="Ghedin E."/>
            <person name="Wang S."/>
            <person name="Spiro D."/>
            <person name="Caler E."/>
            <person name="Zhao Q."/>
            <person name="Crabtree J."/>
            <person name="Allen J.E."/>
            <person name="Delcher A.L."/>
            <person name="Guiliano D.B."/>
            <person name="Miranda-Saavedra D."/>
            <person name="Angiuoli S.V."/>
            <person name="Creasy T."/>
            <person name="Amedeo P."/>
            <person name="Haas B."/>
            <person name="El-Sayed N.M."/>
            <person name="Wortman J.R."/>
            <person name="Feldblyum T."/>
            <person name="Tallon L."/>
            <person name="Schatz M."/>
            <person name="Shumway M."/>
            <person name="Koo H."/>
            <person name="Salzberg S.L."/>
            <person name="Schobel S."/>
            <person name="Pertea M."/>
            <person name="Pop M."/>
            <person name="White O."/>
            <person name="Barton G.J."/>
            <person name="Carlow C.K."/>
            <person name="Crawford M.J."/>
            <person name="Daub J."/>
            <person name="Dimmic M.W."/>
            <person name="Estes C.F."/>
            <person name="Foster J.M."/>
            <person name="Ganatra M."/>
            <person name="Gregory W.F."/>
            <person name="Johnson N.M."/>
            <person name="Jin J."/>
            <person name="Komuniecki R."/>
            <person name="Korf I."/>
            <person name="Kumar S."/>
            <person name="Laney S."/>
            <person name="Li B.W."/>
            <person name="Li W."/>
            <person name="Lindblom T.H."/>
            <person name="Lustigman S."/>
            <person name="Ma D."/>
            <person name="Maina C.V."/>
            <person name="Martin D.M."/>
            <person name="McCarter J.P."/>
            <person name="McReynolds L."/>
            <person name="Mitreva M."/>
            <person name="Nutman T.B."/>
            <person name="Parkinson J."/>
            <person name="Peregrin-Alvarez J.M."/>
            <person name="Poole C."/>
            <person name="Ren Q."/>
            <person name="Saunders L."/>
            <person name="Sluder A.E."/>
            <person name="Smith K."/>
            <person name="Stanke M."/>
            <person name="Unnasch T.R."/>
            <person name="Ware J."/>
            <person name="Wei A.D."/>
            <person name="Weil G."/>
            <person name="Williams D.J."/>
            <person name="Zhang Y."/>
            <person name="Williams S.A."/>
            <person name="Fraser-Liggett C."/>
            <person name="Slatko B."/>
            <person name="Blaxter M.L."/>
            <person name="Scott A.L."/>
        </authorList>
    </citation>
    <scope>NUCLEOTIDE SEQUENCE</scope>
    <source>
        <strain evidence="1">FR3</strain>
    </source>
</reference>